<gene>
    <name evidence="1" type="ORF">SKAU_G00143640</name>
</gene>
<proteinExistence type="predicted"/>
<dbReference type="AlphaFoldDB" id="A0A9Q1FSX2"/>
<dbReference type="EMBL" id="JAINUF010000004">
    <property type="protein sequence ID" value="KAJ8365533.1"/>
    <property type="molecule type" value="Genomic_DNA"/>
</dbReference>
<sequence length="142" mass="15971">MAGAHLSVVSIPFREFKRTQRGSAADHPCHSSPRLYPLITPRQSARRRARAERKLPIYRPFQQSPQCHSPGLGLEPVVILSDARQRLAATLAGNERVGWMVGGMKGIRARAYYFALRSSEMLKSICEDVRMEIRVKGQGVRD</sequence>
<keyword evidence="2" id="KW-1185">Reference proteome</keyword>
<organism evidence="1 2">
    <name type="scientific">Synaphobranchus kaupii</name>
    <name type="common">Kaup's arrowtooth eel</name>
    <dbReference type="NCBI Taxonomy" id="118154"/>
    <lineage>
        <taxon>Eukaryota</taxon>
        <taxon>Metazoa</taxon>
        <taxon>Chordata</taxon>
        <taxon>Craniata</taxon>
        <taxon>Vertebrata</taxon>
        <taxon>Euteleostomi</taxon>
        <taxon>Actinopterygii</taxon>
        <taxon>Neopterygii</taxon>
        <taxon>Teleostei</taxon>
        <taxon>Anguilliformes</taxon>
        <taxon>Synaphobranchidae</taxon>
        <taxon>Synaphobranchus</taxon>
    </lineage>
</organism>
<reference evidence="1" key="1">
    <citation type="journal article" date="2023" name="Science">
        <title>Genome structures resolve the early diversification of teleost fishes.</title>
        <authorList>
            <person name="Parey E."/>
            <person name="Louis A."/>
            <person name="Montfort J."/>
            <person name="Bouchez O."/>
            <person name="Roques C."/>
            <person name="Iampietro C."/>
            <person name="Lluch J."/>
            <person name="Castinel A."/>
            <person name="Donnadieu C."/>
            <person name="Desvignes T."/>
            <person name="Floi Bucao C."/>
            <person name="Jouanno E."/>
            <person name="Wen M."/>
            <person name="Mejri S."/>
            <person name="Dirks R."/>
            <person name="Jansen H."/>
            <person name="Henkel C."/>
            <person name="Chen W.J."/>
            <person name="Zahm M."/>
            <person name="Cabau C."/>
            <person name="Klopp C."/>
            <person name="Thompson A.W."/>
            <person name="Robinson-Rechavi M."/>
            <person name="Braasch I."/>
            <person name="Lecointre G."/>
            <person name="Bobe J."/>
            <person name="Postlethwait J.H."/>
            <person name="Berthelot C."/>
            <person name="Roest Crollius H."/>
            <person name="Guiguen Y."/>
        </authorList>
    </citation>
    <scope>NUCLEOTIDE SEQUENCE</scope>
    <source>
        <strain evidence="1">WJC10195</strain>
    </source>
</reference>
<protein>
    <submittedName>
        <fullName evidence="1">Uncharacterized protein</fullName>
    </submittedName>
</protein>
<name>A0A9Q1FSX2_SYNKA</name>
<dbReference type="Proteomes" id="UP001152622">
    <property type="component" value="Chromosome 4"/>
</dbReference>
<evidence type="ECO:0000313" key="1">
    <source>
        <dbReference type="EMBL" id="KAJ8365533.1"/>
    </source>
</evidence>
<accession>A0A9Q1FSX2</accession>
<comment type="caution">
    <text evidence="1">The sequence shown here is derived from an EMBL/GenBank/DDBJ whole genome shotgun (WGS) entry which is preliminary data.</text>
</comment>
<evidence type="ECO:0000313" key="2">
    <source>
        <dbReference type="Proteomes" id="UP001152622"/>
    </source>
</evidence>